<gene>
    <name evidence="2" type="ORF">RSO01_73060</name>
</gene>
<accession>A0A512NMH1</accession>
<organism evidence="2 3">
    <name type="scientific">Reyranella soli</name>
    <dbReference type="NCBI Taxonomy" id="1230389"/>
    <lineage>
        <taxon>Bacteria</taxon>
        <taxon>Pseudomonadati</taxon>
        <taxon>Pseudomonadota</taxon>
        <taxon>Alphaproteobacteria</taxon>
        <taxon>Hyphomicrobiales</taxon>
        <taxon>Reyranellaceae</taxon>
        <taxon>Reyranella</taxon>
    </lineage>
</organism>
<dbReference type="EMBL" id="BKAJ01000151">
    <property type="protein sequence ID" value="GEP60140.1"/>
    <property type="molecule type" value="Genomic_DNA"/>
</dbReference>
<feature type="compositionally biased region" description="Polar residues" evidence="1">
    <location>
        <begin position="30"/>
        <end position="41"/>
    </location>
</feature>
<protein>
    <submittedName>
        <fullName evidence="2">Uncharacterized protein</fullName>
    </submittedName>
</protein>
<evidence type="ECO:0000313" key="3">
    <source>
        <dbReference type="Proteomes" id="UP000321058"/>
    </source>
</evidence>
<evidence type="ECO:0000313" key="2">
    <source>
        <dbReference type="EMBL" id="GEP60140.1"/>
    </source>
</evidence>
<feature type="compositionally biased region" description="Basic and acidic residues" evidence="1">
    <location>
        <begin position="7"/>
        <end position="17"/>
    </location>
</feature>
<reference evidence="2 3" key="1">
    <citation type="submission" date="2019-07" db="EMBL/GenBank/DDBJ databases">
        <title>Whole genome shotgun sequence of Reyranella soli NBRC 108950.</title>
        <authorList>
            <person name="Hosoyama A."/>
            <person name="Uohara A."/>
            <person name="Ohji S."/>
            <person name="Ichikawa N."/>
        </authorList>
    </citation>
    <scope>NUCLEOTIDE SEQUENCE [LARGE SCALE GENOMIC DNA]</scope>
    <source>
        <strain evidence="2 3">NBRC 108950</strain>
    </source>
</reference>
<sequence>MRKRSNKPADPRWDRKQGVPKSPQMARVVEQSSGRYSASEQSEQRRKGGRRGQRG</sequence>
<keyword evidence="3" id="KW-1185">Reference proteome</keyword>
<comment type="caution">
    <text evidence="2">The sequence shown here is derived from an EMBL/GenBank/DDBJ whole genome shotgun (WGS) entry which is preliminary data.</text>
</comment>
<evidence type="ECO:0000256" key="1">
    <source>
        <dbReference type="SAM" id="MobiDB-lite"/>
    </source>
</evidence>
<name>A0A512NMH1_9HYPH</name>
<dbReference type="Proteomes" id="UP000321058">
    <property type="component" value="Unassembled WGS sequence"/>
</dbReference>
<proteinExistence type="predicted"/>
<dbReference type="AlphaFoldDB" id="A0A512NMH1"/>
<feature type="region of interest" description="Disordered" evidence="1">
    <location>
        <begin position="1"/>
        <end position="55"/>
    </location>
</feature>